<dbReference type="SUPFAM" id="SSF53448">
    <property type="entry name" value="Nucleotide-diphospho-sugar transferases"/>
    <property type="match status" value="1"/>
</dbReference>
<keyword evidence="7 8" id="KW-0501">Molybdenum cofactor biosynthesis</keyword>
<dbReference type="RefSeq" id="WP_106891310.1">
    <property type="nucleotide sequence ID" value="NZ_CP027860.1"/>
</dbReference>
<feature type="domain" description="MobA-like NTP transferase" evidence="9">
    <location>
        <begin position="8"/>
        <end position="163"/>
    </location>
</feature>
<evidence type="ECO:0000256" key="4">
    <source>
        <dbReference type="ARBA" id="ARBA00022741"/>
    </source>
</evidence>
<evidence type="ECO:0000256" key="7">
    <source>
        <dbReference type="ARBA" id="ARBA00023150"/>
    </source>
</evidence>
<keyword evidence="11" id="KW-1185">Reference proteome</keyword>
<gene>
    <name evidence="8 10" type="primary">mobA</name>
    <name evidence="10" type="ORF">C7S18_09345</name>
</gene>
<dbReference type="GO" id="GO:0046872">
    <property type="term" value="F:metal ion binding"/>
    <property type="evidence" value="ECO:0007669"/>
    <property type="project" value="UniProtKB-KW"/>
</dbReference>
<evidence type="ECO:0000256" key="6">
    <source>
        <dbReference type="ARBA" id="ARBA00023134"/>
    </source>
</evidence>
<keyword evidence="4 8" id="KW-0547">Nucleotide-binding</keyword>
<dbReference type="NCBIfam" id="TIGR02665">
    <property type="entry name" value="molyb_mobA"/>
    <property type="match status" value="1"/>
</dbReference>
<dbReference type="GO" id="GO:0005737">
    <property type="term" value="C:cytoplasm"/>
    <property type="evidence" value="ECO:0007669"/>
    <property type="project" value="UniProtKB-SubCell"/>
</dbReference>
<dbReference type="InterPro" id="IPR025877">
    <property type="entry name" value="MobA-like_NTP_Trfase"/>
</dbReference>
<comment type="caution">
    <text evidence="8">Lacks conserved residue(s) required for the propagation of feature annotation.</text>
</comment>
<dbReference type="PANTHER" id="PTHR19136">
    <property type="entry name" value="MOLYBDENUM COFACTOR GUANYLYLTRANSFERASE"/>
    <property type="match status" value="1"/>
</dbReference>
<reference evidence="10 11" key="2">
    <citation type="submission" date="2018-03" db="EMBL/GenBank/DDBJ databases">
        <authorList>
            <person name="Keele B.F."/>
        </authorList>
    </citation>
    <scope>NUCLEOTIDE SEQUENCE [LARGE SCALE GENOMIC DNA]</scope>
    <source>
        <strain evidence="10 11">D13</strain>
    </source>
</reference>
<evidence type="ECO:0000256" key="1">
    <source>
        <dbReference type="ARBA" id="ARBA00022490"/>
    </source>
</evidence>
<feature type="binding site" evidence="8">
    <location>
        <position position="100"/>
    </location>
    <ligand>
        <name>Mg(2+)</name>
        <dbReference type="ChEBI" id="CHEBI:18420"/>
    </ligand>
</feature>
<proteinExistence type="inferred from homology"/>
<accession>A0A2P1PRA9</accession>
<sequence length="189" mass="20414">MTNTQVTGCILAGGRGLRMGGADKGLISWQGKPLAQHMLERLAPQVGKTIIVANRNLDRYQAFGVRVVSDQQSGYLGPIAGLATALALCETPYLVSVPCDTPNFPTDLVSTLLAGLESDEADVAVTFDGEQRQFLFALYRQELADSAESALAAGERAVWRWHEKLKLTEVPFPNTQSAFANFNSQNDVG</sequence>
<feature type="binding site" evidence="8">
    <location>
        <position position="100"/>
    </location>
    <ligand>
        <name>GTP</name>
        <dbReference type="ChEBI" id="CHEBI:37565"/>
    </ligand>
</feature>
<evidence type="ECO:0000256" key="3">
    <source>
        <dbReference type="ARBA" id="ARBA00022723"/>
    </source>
</evidence>
<feature type="binding site" evidence="8">
    <location>
        <position position="24"/>
    </location>
    <ligand>
        <name>GTP</name>
        <dbReference type="ChEBI" id="CHEBI:37565"/>
    </ligand>
</feature>
<protein>
    <recommendedName>
        <fullName evidence="8">Molybdenum cofactor guanylyltransferase</fullName>
        <shortName evidence="8">MoCo guanylyltransferase</shortName>
        <ecNumber evidence="8">2.7.7.77</ecNumber>
    </recommendedName>
    <alternativeName>
        <fullName evidence="8">GTP:molybdopterin guanylyltransferase</fullName>
    </alternativeName>
    <alternativeName>
        <fullName evidence="8">Mo-MPT guanylyltransferase</fullName>
    </alternativeName>
    <alternativeName>
        <fullName evidence="8">Molybdopterin guanylyltransferase</fullName>
    </alternativeName>
    <alternativeName>
        <fullName evidence="8">Molybdopterin-guanine dinucleotide synthase</fullName>
        <shortName evidence="8">MGD synthase</shortName>
    </alternativeName>
</protein>
<organism evidence="10 11">
    <name type="scientific">Ahniella affigens</name>
    <dbReference type="NCBI Taxonomy" id="2021234"/>
    <lineage>
        <taxon>Bacteria</taxon>
        <taxon>Pseudomonadati</taxon>
        <taxon>Pseudomonadota</taxon>
        <taxon>Gammaproteobacteria</taxon>
        <taxon>Lysobacterales</taxon>
        <taxon>Rhodanobacteraceae</taxon>
        <taxon>Ahniella</taxon>
    </lineage>
</organism>
<dbReference type="GO" id="GO:0061603">
    <property type="term" value="F:molybdenum cofactor guanylyltransferase activity"/>
    <property type="evidence" value="ECO:0007669"/>
    <property type="project" value="UniProtKB-EC"/>
</dbReference>
<dbReference type="Gene3D" id="3.90.550.10">
    <property type="entry name" value="Spore Coat Polysaccharide Biosynthesis Protein SpsA, Chain A"/>
    <property type="match status" value="1"/>
</dbReference>
<dbReference type="InterPro" id="IPR013482">
    <property type="entry name" value="Molybde_CF_guanTrfase"/>
</dbReference>
<comment type="domain">
    <text evidence="8">The N-terminal domain determines nucleotide recognition and specific binding, while the C-terminal domain determines the specific binding to the target protein.</text>
</comment>
<evidence type="ECO:0000259" key="9">
    <source>
        <dbReference type="Pfam" id="PF12804"/>
    </source>
</evidence>
<comment type="subcellular location">
    <subcellularLocation>
        <location evidence="8">Cytoplasm</location>
    </subcellularLocation>
</comment>
<dbReference type="PANTHER" id="PTHR19136:SF81">
    <property type="entry name" value="MOLYBDENUM COFACTOR GUANYLYLTRANSFERASE"/>
    <property type="match status" value="1"/>
</dbReference>
<keyword evidence="6 8" id="KW-0342">GTP-binding</keyword>
<dbReference type="InterPro" id="IPR029044">
    <property type="entry name" value="Nucleotide-diphossugar_trans"/>
</dbReference>
<keyword evidence="5 8" id="KW-0460">Magnesium</keyword>
<comment type="subunit">
    <text evidence="8">Monomer.</text>
</comment>
<keyword evidence="2 8" id="KW-0808">Transferase</keyword>
<dbReference type="EMBL" id="CP027860">
    <property type="protein sequence ID" value="AVP97386.1"/>
    <property type="molecule type" value="Genomic_DNA"/>
</dbReference>
<dbReference type="Proteomes" id="UP000241074">
    <property type="component" value="Chromosome"/>
</dbReference>
<dbReference type="OrthoDB" id="9788394at2"/>
<name>A0A2P1PRA9_9GAMM</name>
<comment type="function">
    <text evidence="8">Transfers a GMP moiety from GTP to Mo-molybdopterin (Mo-MPT) cofactor (Moco or molybdenum cofactor) to form Mo-molybdopterin guanine dinucleotide (Mo-MGD) cofactor.</text>
</comment>
<comment type="catalytic activity">
    <reaction evidence="8">
        <text>Mo-molybdopterin + GTP + H(+) = Mo-molybdopterin guanine dinucleotide + diphosphate</text>
        <dbReference type="Rhea" id="RHEA:34243"/>
        <dbReference type="ChEBI" id="CHEBI:15378"/>
        <dbReference type="ChEBI" id="CHEBI:33019"/>
        <dbReference type="ChEBI" id="CHEBI:37565"/>
        <dbReference type="ChEBI" id="CHEBI:71302"/>
        <dbReference type="ChEBI" id="CHEBI:71310"/>
        <dbReference type="EC" id="2.7.7.77"/>
    </reaction>
</comment>
<dbReference type="GO" id="GO:0005525">
    <property type="term" value="F:GTP binding"/>
    <property type="evidence" value="ECO:0007669"/>
    <property type="project" value="UniProtKB-UniRule"/>
</dbReference>
<dbReference type="AlphaFoldDB" id="A0A2P1PRA9"/>
<dbReference type="Pfam" id="PF12804">
    <property type="entry name" value="NTP_transf_3"/>
    <property type="match status" value="1"/>
</dbReference>
<reference evidence="10 11" key="1">
    <citation type="submission" date="2018-03" db="EMBL/GenBank/DDBJ databases">
        <title>Ahniella affigens gen. nov., sp. nov., a gammaproteobacterium isolated from sandy soil near a stream.</title>
        <authorList>
            <person name="Ko Y."/>
            <person name="Kim J.-H."/>
        </authorList>
    </citation>
    <scope>NUCLEOTIDE SEQUENCE [LARGE SCALE GENOMIC DNA]</scope>
    <source>
        <strain evidence="10 11">D13</strain>
    </source>
</reference>
<feature type="binding site" evidence="8">
    <location>
        <begin position="11"/>
        <end position="13"/>
    </location>
    <ligand>
        <name>GTP</name>
        <dbReference type="ChEBI" id="CHEBI:37565"/>
    </ligand>
</feature>
<evidence type="ECO:0000256" key="5">
    <source>
        <dbReference type="ARBA" id="ARBA00022842"/>
    </source>
</evidence>
<dbReference type="GO" id="GO:1902758">
    <property type="term" value="P:bis(molybdopterin guanine dinucleotide)molybdenum biosynthetic process"/>
    <property type="evidence" value="ECO:0007669"/>
    <property type="project" value="TreeGrafter"/>
</dbReference>
<feature type="binding site" evidence="8">
    <location>
        <position position="70"/>
    </location>
    <ligand>
        <name>GTP</name>
        <dbReference type="ChEBI" id="CHEBI:37565"/>
    </ligand>
</feature>
<evidence type="ECO:0000313" key="11">
    <source>
        <dbReference type="Proteomes" id="UP000241074"/>
    </source>
</evidence>
<dbReference type="HAMAP" id="MF_00316">
    <property type="entry name" value="MobA"/>
    <property type="match status" value="1"/>
</dbReference>
<evidence type="ECO:0000256" key="8">
    <source>
        <dbReference type="HAMAP-Rule" id="MF_00316"/>
    </source>
</evidence>
<dbReference type="KEGG" id="xba:C7S18_09345"/>
<keyword evidence="3 8" id="KW-0479">Metal-binding</keyword>
<keyword evidence="10" id="KW-0548">Nucleotidyltransferase</keyword>
<dbReference type="CDD" id="cd02503">
    <property type="entry name" value="MobA"/>
    <property type="match status" value="1"/>
</dbReference>
<evidence type="ECO:0000256" key="2">
    <source>
        <dbReference type="ARBA" id="ARBA00022679"/>
    </source>
</evidence>
<dbReference type="EC" id="2.7.7.77" evidence="8"/>
<keyword evidence="1 8" id="KW-0963">Cytoplasm</keyword>
<comment type="similarity">
    <text evidence="8">Belongs to the MobA family.</text>
</comment>
<comment type="cofactor">
    <cofactor evidence="8">
        <name>Mg(2+)</name>
        <dbReference type="ChEBI" id="CHEBI:18420"/>
    </cofactor>
</comment>
<evidence type="ECO:0000313" key="10">
    <source>
        <dbReference type="EMBL" id="AVP97386.1"/>
    </source>
</evidence>